<evidence type="ECO:0000256" key="2">
    <source>
        <dbReference type="ARBA" id="ARBA00023125"/>
    </source>
</evidence>
<keyword evidence="3" id="KW-0804">Transcription</keyword>
<dbReference type="Pfam" id="PF12833">
    <property type="entry name" value="HTH_18"/>
    <property type="match status" value="1"/>
</dbReference>
<feature type="transmembrane region" description="Helical" evidence="4">
    <location>
        <begin position="38"/>
        <end position="60"/>
    </location>
</feature>
<protein>
    <submittedName>
        <fullName evidence="6">Transcriptional regulator, AraC family</fullName>
    </submittedName>
</protein>
<feature type="domain" description="HTH araC/xylS-type" evidence="5">
    <location>
        <begin position="241"/>
        <end position="342"/>
    </location>
</feature>
<evidence type="ECO:0000313" key="7">
    <source>
        <dbReference type="Proteomes" id="UP000193804"/>
    </source>
</evidence>
<dbReference type="RefSeq" id="WP_085516710.1">
    <property type="nucleotide sequence ID" value="NZ_FXAW01000003.1"/>
</dbReference>
<evidence type="ECO:0000256" key="4">
    <source>
        <dbReference type="SAM" id="Phobius"/>
    </source>
</evidence>
<evidence type="ECO:0000313" key="6">
    <source>
        <dbReference type="EMBL" id="SMG29098.1"/>
    </source>
</evidence>
<dbReference type="Proteomes" id="UP000193804">
    <property type="component" value="Unassembled WGS sequence"/>
</dbReference>
<dbReference type="AlphaFoldDB" id="A0A1X7JME6"/>
<name>A0A1X7JME6_9BACT</name>
<dbReference type="InterPro" id="IPR018060">
    <property type="entry name" value="HTH_AraC"/>
</dbReference>
<dbReference type="InterPro" id="IPR018062">
    <property type="entry name" value="HTH_AraC-typ_CS"/>
</dbReference>
<dbReference type="PANTHER" id="PTHR43280:SF29">
    <property type="entry name" value="ARAC-FAMILY TRANSCRIPTIONAL REGULATOR"/>
    <property type="match status" value="1"/>
</dbReference>
<keyword evidence="1" id="KW-0805">Transcription regulation</keyword>
<gene>
    <name evidence="6" type="ORF">SAMN05661096_01794</name>
</gene>
<feature type="transmembrane region" description="Helical" evidence="4">
    <location>
        <begin position="98"/>
        <end position="119"/>
    </location>
</feature>
<dbReference type="PRINTS" id="PR00032">
    <property type="entry name" value="HTHARAC"/>
</dbReference>
<feature type="transmembrane region" description="Helical" evidence="4">
    <location>
        <begin position="6"/>
        <end position="26"/>
    </location>
</feature>
<evidence type="ECO:0000256" key="3">
    <source>
        <dbReference type="ARBA" id="ARBA00023163"/>
    </source>
</evidence>
<dbReference type="PROSITE" id="PS00041">
    <property type="entry name" value="HTH_ARAC_FAMILY_1"/>
    <property type="match status" value="1"/>
</dbReference>
<reference evidence="7" key="1">
    <citation type="submission" date="2017-04" db="EMBL/GenBank/DDBJ databases">
        <authorList>
            <person name="Varghese N."/>
            <person name="Submissions S."/>
        </authorList>
    </citation>
    <scope>NUCLEOTIDE SEQUENCE [LARGE SCALE GENOMIC DNA]</scope>
    <source>
        <strain evidence="7">DSM 4125</strain>
    </source>
</reference>
<keyword evidence="2" id="KW-0238">DNA-binding</keyword>
<keyword evidence="7" id="KW-1185">Reference proteome</keyword>
<organism evidence="6 7">
    <name type="scientific">Marivirga sericea</name>
    <dbReference type="NCBI Taxonomy" id="1028"/>
    <lineage>
        <taxon>Bacteria</taxon>
        <taxon>Pseudomonadati</taxon>
        <taxon>Bacteroidota</taxon>
        <taxon>Cytophagia</taxon>
        <taxon>Cytophagales</taxon>
        <taxon>Marivirgaceae</taxon>
        <taxon>Marivirga</taxon>
    </lineage>
</organism>
<dbReference type="PROSITE" id="PS01124">
    <property type="entry name" value="HTH_ARAC_FAMILY_2"/>
    <property type="match status" value="1"/>
</dbReference>
<keyword evidence="4" id="KW-1133">Transmembrane helix</keyword>
<sequence length="344" mass="40266">MNFENQLIFFFSALGAFNGFLLTLYFAIVAKRKKFSNYFLALLMLVVSIRIAKSVFLFFNPNIFSAFIQIGLTACVLIGPILYLYTLSQTKPQKAKQWWIHIIPSFGIVIILGIVYPYLDNRELWTKFLVKGIYFQWFIYILLTAFQLKHILKKVVSKNIKLNVNEVWLLNIFAGVSIIWFSYNIGSYTSYIVGALSFSFVFYLLVLLWLFRRDKNSLFFDEKEKYENRKIDKEEVKLITEKLTVIKDKKLFKNPNLKILDIAKQLNISSHQLSQVLNDNLGKSFSVFINELRVEEAKQLINLNDIYTIETIGYDCGFNSKSTFFTTFKKITGTTPAQYKKRRR</sequence>
<dbReference type="OrthoDB" id="5492415at2"/>
<evidence type="ECO:0000259" key="5">
    <source>
        <dbReference type="PROSITE" id="PS01124"/>
    </source>
</evidence>
<dbReference type="PANTHER" id="PTHR43280">
    <property type="entry name" value="ARAC-FAMILY TRANSCRIPTIONAL REGULATOR"/>
    <property type="match status" value="1"/>
</dbReference>
<dbReference type="STRING" id="1028.SAMN05661096_01794"/>
<dbReference type="GO" id="GO:0003700">
    <property type="term" value="F:DNA-binding transcription factor activity"/>
    <property type="evidence" value="ECO:0007669"/>
    <property type="project" value="InterPro"/>
</dbReference>
<proteinExistence type="predicted"/>
<feature type="transmembrane region" description="Helical" evidence="4">
    <location>
        <begin position="125"/>
        <end position="146"/>
    </location>
</feature>
<feature type="transmembrane region" description="Helical" evidence="4">
    <location>
        <begin position="167"/>
        <end position="185"/>
    </location>
</feature>
<evidence type="ECO:0000256" key="1">
    <source>
        <dbReference type="ARBA" id="ARBA00023015"/>
    </source>
</evidence>
<dbReference type="Gene3D" id="1.10.10.60">
    <property type="entry name" value="Homeodomain-like"/>
    <property type="match status" value="2"/>
</dbReference>
<feature type="transmembrane region" description="Helical" evidence="4">
    <location>
        <begin position="191"/>
        <end position="211"/>
    </location>
</feature>
<dbReference type="EMBL" id="FXAW01000003">
    <property type="protein sequence ID" value="SMG29098.1"/>
    <property type="molecule type" value="Genomic_DNA"/>
</dbReference>
<keyword evidence="4" id="KW-0812">Transmembrane</keyword>
<feature type="transmembrane region" description="Helical" evidence="4">
    <location>
        <begin position="66"/>
        <end position="86"/>
    </location>
</feature>
<dbReference type="GO" id="GO:0043565">
    <property type="term" value="F:sequence-specific DNA binding"/>
    <property type="evidence" value="ECO:0007669"/>
    <property type="project" value="InterPro"/>
</dbReference>
<dbReference type="InterPro" id="IPR020449">
    <property type="entry name" value="Tscrpt_reg_AraC-type_HTH"/>
</dbReference>
<keyword evidence="4" id="KW-0472">Membrane</keyword>
<dbReference type="SUPFAM" id="SSF46689">
    <property type="entry name" value="Homeodomain-like"/>
    <property type="match status" value="1"/>
</dbReference>
<dbReference type="InterPro" id="IPR009057">
    <property type="entry name" value="Homeodomain-like_sf"/>
</dbReference>
<accession>A0A1X7JME6</accession>
<dbReference type="SMART" id="SM00342">
    <property type="entry name" value="HTH_ARAC"/>
    <property type="match status" value="1"/>
</dbReference>